<gene>
    <name evidence="1" type="ORF">TRAPUB_2641</name>
</gene>
<dbReference type="EMBL" id="MNAD01001305">
    <property type="protein sequence ID" value="OJT06482.1"/>
    <property type="molecule type" value="Genomic_DNA"/>
</dbReference>
<sequence length="332" mass="37093">MRHAPAHPHPRRSQTWRIPLPDFTLTSHGVRARLLVVESSAESAQSALAIAVLACQDTATGAFVGLLLRRRVDGEIGLRWPRYHVGVTVRGMHHWMRLRYRLAQVDWACHALSFNSSGISARWRRLYIAHRPPSRAPPEKAREDAVFRFHFPRWLAVELGKEGFKPDVQLPTGRAQAERMGEGALATFTFTHERLPEAFRIHVGLCKKIPWATAMFSGDVPDAPSSSSAQIYDDTVQAGTLSGLPTLARREFGTLFDRERGPDAISTWSNGSRVFGDSQRNIQLTFTRMNAGNTHVLDVRVGGAIFERAGAGLVKISSDREILQYWQILGVD</sequence>
<evidence type="ECO:0000313" key="1">
    <source>
        <dbReference type="EMBL" id="OJT06482.1"/>
    </source>
</evidence>
<dbReference type="OrthoDB" id="10338083at2759"/>
<reference evidence="1 2" key="1">
    <citation type="submission" date="2016-10" db="EMBL/GenBank/DDBJ databases">
        <title>Genome sequence of the basidiomycete white-rot fungus Trametes pubescens.</title>
        <authorList>
            <person name="Makela M.R."/>
            <person name="Granchi Z."/>
            <person name="Peng M."/>
            <person name="De Vries R.P."/>
            <person name="Grigoriev I."/>
            <person name="Riley R."/>
            <person name="Hilden K."/>
        </authorList>
    </citation>
    <scope>NUCLEOTIDE SEQUENCE [LARGE SCALE GENOMIC DNA]</scope>
    <source>
        <strain evidence="1 2">FBCC735</strain>
    </source>
</reference>
<comment type="caution">
    <text evidence="1">The sequence shown here is derived from an EMBL/GenBank/DDBJ whole genome shotgun (WGS) entry which is preliminary data.</text>
</comment>
<accession>A0A1M2VFV2</accession>
<proteinExistence type="predicted"/>
<dbReference type="Proteomes" id="UP000184267">
    <property type="component" value="Unassembled WGS sequence"/>
</dbReference>
<keyword evidence="2" id="KW-1185">Reference proteome</keyword>
<protein>
    <submittedName>
        <fullName evidence="1">Uncharacterized protein</fullName>
    </submittedName>
</protein>
<evidence type="ECO:0000313" key="2">
    <source>
        <dbReference type="Proteomes" id="UP000184267"/>
    </source>
</evidence>
<organism evidence="1 2">
    <name type="scientific">Trametes pubescens</name>
    <name type="common">White-rot fungus</name>
    <dbReference type="NCBI Taxonomy" id="154538"/>
    <lineage>
        <taxon>Eukaryota</taxon>
        <taxon>Fungi</taxon>
        <taxon>Dikarya</taxon>
        <taxon>Basidiomycota</taxon>
        <taxon>Agaricomycotina</taxon>
        <taxon>Agaricomycetes</taxon>
        <taxon>Polyporales</taxon>
        <taxon>Polyporaceae</taxon>
        <taxon>Trametes</taxon>
    </lineage>
</organism>
<dbReference type="STRING" id="154538.A0A1M2VFV2"/>
<name>A0A1M2VFV2_TRAPU</name>
<dbReference type="AlphaFoldDB" id="A0A1M2VFV2"/>
<dbReference type="OMA" id="DWACHAL"/>